<dbReference type="AlphaFoldDB" id="A0A1G2BIA6"/>
<feature type="transmembrane region" description="Helical" evidence="1">
    <location>
        <begin position="265"/>
        <end position="289"/>
    </location>
</feature>
<evidence type="ECO:0000259" key="3">
    <source>
        <dbReference type="Pfam" id="PF26629"/>
    </source>
</evidence>
<dbReference type="SUPFAM" id="SSF53448">
    <property type="entry name" value="Nucleotide-diphospho-sugar transferases"/>
    <property type="match status" value="1"/>
</dbReference>
<evidence type="ECO:0000259" key="2">
    <source>
        <dbReference type="Pfam" id="PF00535"/>
    </source>
</evidence>
<dbReference type="InterPro" id="IPR058718">
    <property type="entry name" value="Agl6_TM_C"/>
</dbReference>
<dbReference type="PANTHER" id="PTHR48090">
    <property type="entry name" value="UNDECAPRENYL-PHOSPHATE 4-DEOXY-4-FORMAMIDO-L-ARABINOSE TRANSFERASE-RELATED"/>
    <property type="match status" value="1"/>
</dbReference>
<dbReference type="CDD" id="cd04179">
    <property type="entry name" value="DPM_DPG-synthase_like"/>
    <property type="match status" value="1"/>
</dbReference>
<feature type="transmembrane region" description="Helical" evidence="1">
    <location>
        <begin position="225"/>
        <end position="253"/>
    </location>
</feature>
<dbReference type="InterPro" id="IPR050256">
    <property type="entry name" value="Glycosyltransferase_2"/>
</dbReference>
<keyword evidence="1" id="KW-0472">Membrane</keyword>
<keyword evidence="1" id="KW-1133">Transmembrane helix</keyword>
<dbReference type="PANTHER" id="PTHR48090:SF7">
    <property type="entry name" value="RFBJ PROTEIN"/>
    <property type="match status" value="1"/>
</dbReference>
<name>A0A1G2BIA6_9BACT</name>
<proteinExistence type="predicted"/>
<accession>A0A1G2BIA6</accession>
<sequence length="380" mass="42220">MLNHSPQTTLSVILPCRNEEKTLGACLEQIKSVLARHNLAGEIIVSDSSTDRSPEIAHQHGVKLIKHDRVGYGIAYQEGIKAASGRYLIMADADGTYDFNDIPRFIEQLESGADFVIGNRFAGTIQPGAMPLLHRYLGNPILSGLVRWLFHINVHDVHCGMRAISRQAFDQIRPKTTGMEFASEMIIAAARRHLKIAELPINYARRQGNSKLKTFSDGWRHLRFILLYSPLLLFFLPGSLLCVVGIAFFLLIFNEKLSLGGAPFQYHPLFAAALLILVGYQLIIFSAFAKTYAMTHLGDDSRLMNRLYRFVTIERASVVGGIITLLGGLLYGRIVWQWVATGFGELHEIKTAITALTLAVVGIQTITAAFMLSILGIKER</sequence>
<dbReference type="InterPro" id="IPR029044">
    <property type="entry name" value="Nucleotide-diphossugar_trans"/>
</dbReference>
<dbReference type="Proteomes" id="UP000178849">
    <property type="component" value="Unassembled WGS sequence"/>
</dbReference>
<dbReference type="Pfam" id="PF26629">
    <property type="entry name" value="GT2_TM_C"/>
    <property type="match status" value="1"/>
</dbReference>
<evidence type="ECO:0000313" key="4">
    <source>
        <dbReference type="EMBL" id="OGY88943.1"/>
    </source>
</evidence>
<gene>
    <name evidence="4" type="ORF">A2927_02995</name>
</gene>
<feature type="transmembrane region" description="Helical" evidence="1">
    <location>
        <begin position="352"/>
        <end position="377"/>
    </location>
</feature>
<evidence type="ECO:0000256" key="1">
    <source>
        <dbReference type="SAM" id="Phobius"/>
    </source>
</evidence>
<keyword evidence="1" id="KW-0812">Transmembrane</keyword>
<reference evidence="4 5" key="1">
    <citation type="journal article" date="2016" name="Nat. Commun.">
        <title>Thousands of microbial genomes shed light on interconnected biogeochemical processes in an aquifer system.</title>
        <authorList>
            <person name="Anantharaman K."/>
            <person name="Brown C.T."/>
            <person name="Hug L.A."/>
            <person name="Sharon I."/>
            <person name="Castelle C.J."/>
            <person name="Probst A.J."/>
            <person name="Thomas B.C."/>
            <person name="Singh A."/>
            <person name="Wilkins M.J."/>
            <person name="Karaoz U."/>
            <person name="Brodie E.L."/>
            <person name="Williams K.H."/>
            <person name="Hubbard S.S."/>
            <person name="Banfield J.F."/>
        </authorList>
    </citation>
    <scope>NUCLEOTIDE SEQUENCE [LARGE SCALE GENOMIC DNA]</scope>
</reference>
<evidence type="ECO:0000313" key="5">
    <source>
        <dbReference type="Proteomes" id="UP000178849"/>
    </source>
</evidence>
<comment type="caution">
    <text evidence="4">The sequence shown here is derived from an EMBL/GenBank/DDBJ whole genome shotgun (WGS) entry which is preliminary data.</text>
</comment>
<organism evidence="4 5">
    <name type="scientific">Candidatus Komeilibacteria bacterium RIFCSPLOWO2_01_FULL_45_10</name>
    <dbReference type="NCBI Taxonomy" id="1798550"/>
    <lineage>
        <taxon>Bacteria</taxon>
        <taxon>Candidatus Komeiliibacteriota</taxon>
    </lineage>
</organism>
<dbReference type="STRING" id="1798550.A2927_02995"/>
<dbReference type="EMBL" id="MHKL01000032">
    <property type="protein sequence ID" value="OGY88943.1"/>
    <property type="molecule type" value="Genomic_DNA"/>
</dbReference>
<protein>
    <submittedName>
        <fullName evidence="4">Uncharacterized protein</fullName>
    </submittedName>
</protein>
<feature type="domain" description="Low-salt glycan biosynthesis hexosyltransferase Agl6 C-terminal transmembrane region" evidence="3">
    <location>
        <begin position="288"/>
        <end position="376"/>
    </location>
</feature>
<dbReference type="InterPro" id="IPR001173">
    <property type="entry name" value="Glyco_trans_2-like"/>
</dbReference>
<feature type="domain" description="Glycosyltransferase 2-like" evidence="2">
    <location>
        <begin position="11"/>
        <end position="172"/>
    </location>
</feature>
<dbReference type="Gene3D" id="3.90.550.10">
    <property type="entry name" value="Spore Coat Polysaccharide Biosynthesis Protein SpsA, Chain A"/>
    <property type="match status" value="1"/>
</dbReference>
<feature type="transmembrane region" description="Helical" evidence="1">
    <location>
        <begin position="310"/>
        <end position="332"/>
    </location>
</feature>
<dbReference type="Pfam" id="PF00535">
    <property type="entry name" value="Glycos_transf_2"/>
    <property type="match status" value="1"/>
</dbReference>